<evidence type="ECO:0000256" key="9">
    <source>
        <dbReference type="SAM" id="MobiDB-lite"/>
    </source>
</evidence>
<keyword evidence="6" id="KW-0067">ATP-binding</keyword>
<name>A0A2U1JAX5_SMIAN</name>
<dbReference type="InterPro" id="IPR027417">
    <property type="entry name" value="P-loop_NTPase"/>
</dbReference>
<keyword evidence="13" id="KW-1185">Reference proteome</keyword>
<dbReference type="PROSITE" id="PS50105">
    <property type="entry name" value="SAM_DOMAIN"/>
    <property type="match status" value="1"/>
</dbReference>
<feature type="region of interest" description="Disordered" evidence="9">
    <location>
        <begin position="1256"/>
        <end position="1308"/>
    </location>
</feature>
<feature type="region of interest" description="Disordered" evidence="9">
    <location>
        <begin position="548"/>
        <end position="737"/>
    </location>
</feature>
<feature type="compositionally biased region" description="Basic and acidic residues" evidence="9">
    <location>
        <begin position="632"/>
        <end position="646"/>
    </location>
</feature>
<dbReference type="SUPFAM" id="SSF47769">
    <property type="entry name" value="SAM/Pointed domain"/>
    <property type="match status" value="1"/>
</dbReference>
<feature type="compositionally biased region" description="Polar residues" evidence="9">
    <location>
        <begin position="2734"/>
        <end position="2763"/>
    </location>
</feature>
<dbReference type="Pfam" id="PF00176">
    <property type="entry name" value="SNF2-rel_dom"/>
    <property type="match status" value="1"/>
</dbReference>
<evidence type="ECO:0000256" key="4">
    <source>
        <dbReference type="ARBA" id="ARBA00022801"/>
    </source>
</evidence>
<feature type="domain" description="SAM" evidence="10">
    <location>
        <begin position="17"/>
        <end position="82"/>
    </location>
</feature>
<feature type="compositionally biased region" description="Low complexity" evidence="9">
    <location>
        <begin position="698"/>
        <end position="720"/>
    </location>
</feature>
<feature type="compositionally biased region" description="Low complexity" evidence="9">
    <location>
        <begin position="2226"/>
        <end position="2244"/>
    </location>
</feature>
<feature type="region of interest" description="Disordered" evidence="9">
    <location>
        <begin position="1166"/>
        <end position="1238"/>
    </location>
</feature>
<evidence type="ECO:0000256" key="2">
    <source>
        <dbReference type="ARBA" id="ARBA00007025"/>
    </source>
</evidence>
<keyword evidence="4" id="KW-0378">Hydrolase</keyword>
<feature type="region of interest" description="Disordered" evidence="9">
    <location>
        <begin position="2578"/>
        <end position="2597"/>
    </location>
</feature>
<dbReference type="SMART" id="SM00490">
    <property type="entry name" value="HELICc"/>
    <property type="match status" value="1"/>
</dbReference>
<dbReference type="Gene3D" id="1.10.150.50">
    <property type="entry name" value="Transcription Factor, Ets-1"/>
    <property type="match status" value="1"/>
</dbReference>
<feature type="compositionally biased region" description="Polar residues" evidence="9">
    <location>
        <begin position="2818"/>
        <end position="2828"/>
    </location>
</feature>
<feature type="compositionally biased region" description="Polar residues" evidence="9">
    <location>
        <begin position="667"/>
        <end position="687"/>
    </location>
</feature>
<feature type="compositionally biased region" description="Basic and acidic residues" evidence="9">
    <location>
        <begin position="1188"/>
        <end position="1198"/>
    </location>
</feature>
<dbReference type="SUPFAM" id="SSF52540">
    <property type="entry name" value="P-loop containing nucleoside triphosphate hydrolases"/>
    <property type="match status" value="2"/>
</dbReference>
<keyword evidence="5" id="KW-0347">Helicase</keyword>
<feature type="compositionally biased region" description="Basic and acidic residues" evidence="9">
    <location>
        <begin position="779"/>
        <end position="798"/>
    </location>
</feature>
<evidence type="ECO:0000256" key="6">
    <source>
        <dbReference type="ARBA" id="ARBA00022840"/>
    </source>
</evidence>
<feature type="compositionally biased region" description="Basic and acidic residues" evidence="9">
    <location>
        <begin position="564"/>
        <end position="577"/>
    </location>
</feature>
<dbReference type="InterPro" id="IPR049730">
    <property type="entry name" value="SNF2/RAD54-like_C"/>
</dbReference>
<feature type="compositionally biased region" description="Polar residues" evidence="9">
    <location>
        <begin position="2578"/>
        <end position="2591"/>
    </location>
</feature>
<dbReference type="InterPro" id="IPR001660">
    <property type="entry name" value="SAM"/>
</dbReference>
<dbReference type="PANTHER" id="PTHR45797:SF1">
    <property type="entry name" value="HELICASE ARIP4"/>
    <property type="match status" value="1"/>
</dbReference>
<keyword evidence="3" id="KW-0547">Nucleotide-binding</keyword>
<evidence type="ECO:0000259" key="11">
    <source>
        <dbReference type="PROSITE" id="PS51194"/>
    </source>
</evidence>
<feature type="compositionally biased region" description="Basic and acidic residues" evidence="9">
    <location>
        <begin position="2765"/>
        <end position="2774"/>
    </location>
</feature>
<feature type="region of interest" description="Disordered" evidence="9">
    <location>
        <begin position="760"/>
        <end position="805"/>
    </location>
</feature>
<evidence type="ECO:0000259" key="10">
    <source>
        <dbReference type="PROSITE" id="PS50105"/>
    </source>
</evidence>
<feature type="region of interest" description="Disordered" evidence="9">
    <location>
        <begin position="2698"/>
        <end position="2718"/>
    </location>
</feature>
<accession>A0A2U1JAX5</accession>
<evidence type="ECO:0000256" key="3">
    <source>
        <dbReference type="ARBA" id="ARBA00022741"/>
    </source>
</evidence>
<dbReference type="InterPro" id="IPR001650">
    <property type="entry name" value="Helicase_C-like"/>
</dbReference>
<evidence type="ECO:0000256" key="5">
    <source>
        <dbReference type="ARBA" id="ARBA00022806"/>
    </source>
</evidence>
<dbReference type="GO" id="GO:0005524">
    <property type="term" value="F:ATP binding"/>
    <property type="evidence" value="ECO:0007669"/>
    <property type="project" value="UniProtKB-KW"/>
</dbReference>
<dbReference type="GO" id="GO:0004386">
    <property type="term" value="F:helicase activity"/>
    <property type="evidence" value="ECO:0007669"/>
    <property type="project" value="UniProtKB-KW"/>
</dbReference>
<dbReference type="InterPro" id="IPR013761">
    <property type="entry name" value="SAM/pointed_sf"/>
</dbReference>
<dbReference type="EMBL" id="MBFU01000090">
    <property type="protein sequence ID" value="PWA02261.1"/>
    <property type="molecule type" value="Genomic_DNA"/>
</dbReference>
<feature type="compositionally biased region" description="Basic residues" evidence="9">
    <location>
        <begin position="589"/>
        <end position="602"/>
    </location>
</feature>
<feature type="region of interest" description="Disordered" evidence="9">
    <location>
        <begin position="2734"/>
        <end position="2839"/>
    </location>
</feature>
<feature type="region of interest" description="Disordered" evidence="9">
    <location>
        <begin position="144"/>
        <end position="163"/>
    </location>
</feature>
<comment type="subcellular location">
    <subcellularLocation>
        <location evidence="1">Nucleus</location>
    </subcellularLocation>
</comment>
<evidence type="ECO:0000313" key="12">
    <source>
        <dbReference type="EMBL" id="PWA02261.1"/>
    </source>
</evidence>
<keyword evidence="7" id="KW-0238">DNA-binding</keyword>
<proteinExistence type="inferred from homology"/>
<protein>
    <recommendedName>
        <fullName evidence="14">Helicase C-terminal domain-containing protein</fullName>
    </recommendedName>
</protein>
<dbReference type="GO" id="GO:0003677">
    <property type="term" value="F:DNA binding"/>
    <property type="evidence" value="ECO:0007669"/>
    <property type="project" value="UniProtKB-KW"/>
</dbReference>
<comment type="similarity">
    <text evidence="2">Belongs to the SNF2/RAD54 helicase family.</text>
</comment>
<evidence type="ECO:0000313" key="13">
    <source>
        <dbReference type="Proteomes" id="UP000245591"/>
    </source>
</evidence>
<dbReference type="Gene3D" id="3.40.50.300">
    <property type="entry name" value="P-loop containing nucleotide triphosphate hydrolases"/>
    <property type="match status" value="1"/>
</dbReference>
<dbReference type="Pfam" id="PF00271">
    <property type="entry name" value="Helicase_C"/>
    <property type="match status" value="1"/>
</dbReference>
<dbReference type="InterPro" id="IPR000330">
    <property type="entry name" value="SNF2_N"/>
</dbReference>
<feature type="region of interest" description="Disordered" evidence="9">
    <location>
        <begin position="2226"/>
        <end position="2247"/>
    </location>
</feature>
<comment type="caution">
    <text evidence="12">The sequence shown here is derived from an EMBL/GenBank/DDBJ whole genome shotgun (WGS) entry which is preliminary data.</text>
</comment>
<feature type="region of interest" description="Disordered" evidence="9">
    <location>
        <begin position="173"/>
        <end position="197"/>
    </location>
</feature>
<reference evidence="12 13" key="1">
    <citation type="journal article" date="2018" name="MBio">
        <title>Comparative Genomics Reveals the Core Gene Toolbox for the Fungus-Insect Symbiosis.</title>
        <authorList>
            <person name="Wang Y."/>
            <person name="Stata M."/>
            <person name="Wang W."/>
            <person name="Stajich J.E."/>
            <person name="White M.M."/>
            <person name="Moncalvo J.M."/>
        </authorList>
    </citation>
    <scope>NUCLEOTIDE SEQUENCE [LARGE SCALE GENOMIC DNA]</scope>
    <source>
        <strain evidence="12 13">AUS-126-30</strain>
    </source>
</reference>
<sequence>MDRLRNSDFNNISPIHWTVEQVASWIDSIFGDKKQRKPFLSQKIDGNTLCKYVTYRMLREEMKLAIGIATKIIENLVTLLEKWEMPTQRLVDSNQNINISMATPSTTQITPQDFIDNYSSNRKHGYPEFTSDFRFYKRSRFQQPQHYDNEYNRENSSGYISPITENNHINAYLRNPNYSRPSGSRSSTSANNVQEYDSDAPLTNNLKHFNHQHKISQPPPTRSKPIVVIPPISERLPSSPDGDTLYNLVNRDLNTPTVEIPKTNLFLDQAVETNINTDLDNITTQQKHFDSIKTTYMPPKDASASPIIYSEPPAAETLRDKTPIYPKNDSSDQLSNLPIETETTHNYIISSIKNQSKVSFKFINISKYKSPALSPDINWIDLVDNVDKAPFWFFRNNSKSEKLKDTTLNTFVWSMRSMKMMSAVYSYNYSHPLRKTRINNPKNDFVASPADSDITKEYAVVPVQIDESKKLWESTFLPVLHENQDLYVKANKHQENKILGELEILKKKKINISNGDYSEFEDDDSIMKALMEYWSAEWLANKLNEYTSGQSDSEDEITIPSTKPAKEIDNFNDRDSENNVLISGEQQPKHKRSIKSNIRKTIKSSSDDESITLDDIRKTQDENSDENLSDSQIEKDSNVDNTRVDDISEELSQKSNIIDTKTKSKVSETNNSVTEETPINSNNNNDYISLEPSEAQETPESLEMPEPPELLETPEPSESLEIQEPLESLETQQPPESLEQVEFSLDNDDQFYDDIEFTQKSQHSNHGSDMDIDVSLNDNNDHQEYQNNDRELRSKKPAQDSYQNGKGLENAHEKLLFNPSKKVDNDFIQDEQGSTDIDDMSLSSGDEVVTNYFTGVNRKVNINDMINSNDEVVQLVPGEIPEDDSSDYSEPDWDIEKIVDLSKDEVEKIQMQSYINKVPRKDTRNVHNNLMFVNVSSNSIHRESDMKLIEKSCRGKKYLPRLRRVFSSPQLKYEKGSIDLEEKSEDDTLVLSEYFECTTDDMVRLGILSSNFKQTYNKMCDLLRLHGHTYPPAQVSPQDLYLLKTTSLRTFEDGDVQFKKIGAVLAWQSFHSWLKNQKQTNLSSLAYVPSGGMFRGIPVENKKWLSDVRRAFWRFWNYHISMLSSAYCVVAQSQNIPFTLELEPIDLYEPKEKFLGIGKYQKTGKSKENLTRSKKGEIYNGSLESEAESDRDRQHYLDSDLDDDSDRFHFDSDSSSDGFVKEPGIIKNNSDSDSDNVDFNDRKLLKFIQRLQKNSKYKYSMPSESGNSENRKKSDQTTANRQPYSDRVKSKASTLESTDNSRKSYTERQQEFLKTQIETHKKKLAEQKRLREMEKQLSVRHIDVENTQNIDNGYTPHSNDYDGQMVLSNARETRYNARDSYLQNRPSNEIVGSNLHLVDGAVPGMGIANRFLNTRSVQYPYKSRPFDRNQHQLNKKNNLLNNLNPYRENDRLIGGAILNQIKPVDYYEPILINPGHSDFEEDIYIPEFLGRWLKPHQISGIQFMWQNLVITIANDDKIIESNRTGKPWNGPSNNLSGIPSELKGRQVLILCPPTLQTNWQREFIKWLESVGRDSGLSDIPMRESERVEIKKHIEEARAVMGMVLAYDNLPGDEAYKVAILEEWNKRGGVLIMGFNAFRDMVRLRTTRMGSLDSAKRLTERIYKCLVDPGPAIVIADEDRIATLSRVCLTGYPLQNNLDEYWTMVNFVFPGILGSYSDFHSSYSVPISDGLYADASAAARRVGAAKLQALQEHLAPLVLRQDASVLNTEVPPKTEFFIMCTLTPMQLRLYKAFLASFQESVGPTNKGIISRYSTFTAICNHPGALKLVLNARRDKLYNQKKSKKKVYDFDDDEFDDGFYENVDFRSFETQDPSKESLRSIPDDVWSSPIFSEVSPSYLIKPAHSSKMLALISIIFNSLINDERVLVFSHFNTTIEFIWWSIEKIELLKRIEKEKLENKKFKAGANGIGSGSKPMFLNNTSNIEDVMSYITGKISIPERVKIIDRFNDMNSSARILLVSTGTGSVGVNLVGATRVVLFDVGWNPLYDEQAVARAYRYNQTKQVFVYRLISTGTWEQTMFQNNRHKVGLSLRVIDNVNVSHNVFKDSTKRYYAPPPEPNEIQPMSKEMAENLIKRTKADPVFTHLLRKNHSNIVDVEINVSDSKITNSNRFKVIKNDPEDSSKTNPVHTDLVDIELNNLKSFGQNKTKKNGNKESNALVKGANSTLSAVKNNSNKNVNTTQSNTNQNLDSNTKLTKDIQSSKPGLENSISPIKIYGSNFDRRSTENNERTGTFSASLKSQVPRITIPNKSISRKPNLSSKVTAKKPLEFVRYIDSDFDQDSQSFPAKPKTPKQSLLESAKSTALESGILSQIGQKNQNTLKRPVVNANTIFNQTMSTETITNNNSYGSQTTPLIPGSSYSHVFIENNLRDLEASSKPAVDKNKQQKNSLLEEAMESSSRKPLFYDSHTPQTTSIIASSTSNTNHGNQYNYSGSKFDSDIKLLEGNVKTQRNSLLLSSDKVYSQKKIEPSASINKRHTNSNLEPISITGNSISDYDNDMEVDVMRGGGVKIKGTGALERLSSNNKPSRPQIQVFSNPPPSAFVNETPNVSNQERIRFVHSTNSGVKVGSPDGGQFRKIPAVVSGKPDPKTSMNHQFENISLNKTGLQNSKTSSVFDRISPAENRPPHTYKNLTWVRPHLSSTQIKPHQNEHSQPPNIYNNNTRFQQTFSNEPLFTSQLRNSSNSHISPGKQNETHANTTFSSNSSYYDNARHKYKSENTDYSSSQRYPYSHTDNKYRESNAYNDRCKSNNYYYENPRRESYNENSKTPSTKPTYPKARYYKDY</sequence>
<dbReference type="GO" id="GO:0016887">
    <property type="term" value="F:ATP hydrolysis activity"/>
    <property type="evidence" value="ECO:0007669"/>
    <property type="project" value="InterPro"/>
</dbReference>
<feature type="compositionally biased region" description="Basic and acidic residues" evidence="9">
    <location>
        <begin position="1166"/>
        <end position="1177"/>
    </location>
</feature>
<evidence type="ECO:0000256" key="1">
    <source>
        <dbReference type="ARBA" id="ARBA00004123"/>
    </source>
</evidence>
<dbReference type="PROSITE" id="PS51194">
    <property type="entry name" value="HELICASE_CTER"/>
    <property type="match status" value="1"/>
</dbReference>
<evidence type="ECO:0000256" key="8">
    <source>
        <dbReference type="ARBA" id="ARBA00023242"/>
    </source>
</evidence>
<dbReference type="Proteomes" id="UP000245591">
    <property type="component" value="Unassembled WGS sequence"/>
</dbReference>
<dbReference type="Gene3D" id="3.40.50.10810">
    <property type="entry name" value="Tandem AAA-ATPase domain"/>
    <property type="match status" value="1"/>
</dbReference>
<dbReference type="InterPro" id="IPR038718">
    <property type="entry name" value="SNF2-like_sf"/>
</dbReference>
<dbReference type="CDD" id="cd18793">
    <property type="entry name" value="SF2_C_SNF"/>
    <property type="match status" value="1"/>
</dbReference>
<feature type="domain" description="Helicase C-terminal" evidence="11">
    <location>
        <begin position="1909"/>
        <end position="2102"/>
    </location>
</feature>
<feature type="compositionally biased region" description="Basic and acidic residues" evidence="9">
    <location>
        <begin position="1299"/>
        <end position="1308"/>
    </location>
</feature>
<evidence type="ECO:0000256" key="7">
    <source>
        <dbReference type="ARBA" id="ARBA00023125"/>
    </source>
</evidence>
<dbReference type="InterPro" id="IPR044574">
    <property type="entry name" value="ARIP4-like"/>
</dbReference>
<feature type="compositionally biased region" description="Low complexity" evidence="9">
    <location>
        <begin position="174"/>
        <end position="192"/>
    </location>
</feature>
<evidence type="ECO:0008006" key="14">
    <source>
        <dbReference type="Google" id="ProtNLM"/>
    </source>
</evidence>
<dbReference type="PANTHER" id="PTHR45797">
    <property type="entry name" value="RAD54-LIKE"/>
    <property type="match status" value="1"/>
</dbReference>
<keyword evidence="8" id="KW-0539">Nucleus</keyword>
<gene>
    <name evidence="12" type="ORF">BB558_001601</name>
</gene>
<dbReference type="GO" id="GO:0005634">
    <property type="term" value="C:nucleus"/>
    <property type="evidence" value="ECO:0007669"/>
    <property type="project" value="UniProtKB-SubCell"/>
</dbReference>
<organism evidence="12 13">
    <name type="scientific">Smittium angustum</name>
    <dbReference type="NCBI Taxonomy" id="133377"/>
    <lineage>
        <taxon>Eukaryota</taxon>
        <taxon>Fungi</taxon>
        <taxon>Fungi incertae sedis</taxon>
        <taxon>Zoopagomycota</taxon>
        <taxon>Kickxellomycotina</taxon>
        <taxon>Harpellomycetes</taxon>
        <taxon>Harpellales</taxon>
        <taxon>Legeriomycetaceae</taxon>
        <taxon>Smittium</taxon>
    </lineage>
</organism>
<feature type="compositionally biased region" description="Polar residues" evidence="9">
    <location>
        <begin position="154"/>
        <end position="163"/>
    </location>
</feature>